<feature type="compositionally biased region" description="Polar residues" evidence="1">
    <location>
        <begin position="64"/>
        <end position="73"/>
    </location>
</feature>
<keyword evidence="4" id="KW-1185">Reference proteome</keyword>
<evidence type="ECO:0000256" key="2">
    <source>
        <dbReference type="SAM" id="SignalP"/>
    </source>
</evidence>
<organism evidence="3 4">
    <name type="scientific">Roseibium album</name>
    <dbReference type="NCBI Taxonomy" id="311410"/>
    <lineage>
        <taxon>Bacteria</taxon>
        <taxon>Pseudomonadati</taxon>
        <taxon>Pseudomonadota</taxon>
        <taxon>Alphaproteobacteria</taxon>
        <taxon>Hyphomicrobiales</taxon>
        <taxon>Stappiaceae</taxon>
        <taxon>Roseibium</taxon>
    </lineage>
</organism>
<dbReference type="AlphaFoldDB" id="A0A0M6ZVV2"/>
<dbReference type="InterPro" id="IPR011050">
    <property type="entry name" value="Pectin_lyase_fold/virulence"/>
</dbReference>
<evidence type="ECO:0008006" key="5">
    <source>
        <dbReference type="Google" id="ProtNLM"/>
    </source>
</evidence>
<reference evidence="4" key="1">
    <citation type="submission" date="2015-07" db="EMBL/GenBank/DDBJ databases">
        <authorList>
            <person name="Rodrigo-Torres Lidia"/>
            <person name="Arahal R.David."/>
        </authorList>
    </citation>
    <scope>NUCLEOTIDE SEQUENCE [LARGE SCALE GENOMIC DNA]</scope>
    <source>
        <strain evidence="4">CECT 5096</strain>
    </source>
</reference>
<dbReference type="PANTHER" id="PTHR36453">
    <property type="entry name" value="SECRETED PROTEIN-RELATED"/>
    <property type="match status" value="1"/>
</dbReference>
<dbReference type="STRING" id="311410.LA5095_00979"/>
<dbReference type="RefSeq" id="WP_055112384.1">
    <property type="nucleotide sequence ID" value="NZ_CXWA01000005.1"/>
</dbReference>
<dbReference type="EMBL" id="CXWC01000011">
    <property type="protein sequence ID" value="CTQ74618.1"/>
    <property type="molecule type" value="Genomic_DNA"/>
</dbReference>
<feature type="chain" id="PRO_5009787901" description="Right handed beta helix region" evidence="2">
    <location>
        <begin position="39"/>
        <end position="1035"/>
    </location>
</feature>
<evidence type="ECO:0000313" key="4">
    <source>
        <dbReference type="Proteomes" id="UP000049983"/>
    </source>
</evidence>
<dbReference type="Proteomes" id="UP000049983">
    <property type="component" value="Unassembled WGS sequence"/>
</dbReference>
<evidence type="ECO:0000313" key="3">
    <source>
        <dbReference type="EMBL" id="CTQ74618.1"/>
    </source>
</evidence>
<dbReference type="GeneID" id="97671427"/>
<sequence>MSNCQQFNPPVTRRTFLGATLSIAALFSSTALSSPAAAEPYASNTGFQADKDEGTDGDLFVDNVNGSDSNSGTSVSDAMATVSAALAIAKPGHVVKIRNAGGTKYRERIAAPSGTAGNTIVLEGYGTEKPVITAAEPLTGAVACTVADEPVLGKNYASIYKVPGFAKEDIASGDPRAAFLFEGDKRLIPCMGRKPNPQYPHTERATKDWLDADETVTDGGDPNLVLGTRLPGFTDRFTAAQIENCDILFHRFPNRDARTTVASFDAASDTIYLSDQSWTAETNANKDKFILVNLLPQMRKGEWGFVDNGATVDLYFWPNDPLSVDNNIEYSRRSICVDGRGQSHLAFRSIICERSSAAGPRTDGRYAMTFGHVVGAPYATDVTLDNCWIRDTYRDGSSYAPVWVRNVNNFKMSNSTVSDAINQFGIQVQGPFWNKYEGAALGCVIDRNIVLRSDQSPVRLFGLENFMVVRNQFIDCGQAAHANKGNIYQGGHNGLWWHNYWWACSGYWTFQRSSAQFFGFNFIHGNTLDKDGRAIEDQNFDRTSKLTNLSPATGQGINGDSYFLNNMLVPWRNAATYANSLILGSKSEAAINFSVMNNILNGTGFVTEKLIANGIKTNVYTNGTPFDASDSLRPFGDVYQNITIGDIAVKGNSPTLKAPSTAIDSLPGMDGSISLRSKFPDFDGFGMDIAGKPVDLSKPPVGPVNDPADLHRFDPIWILRPKLTGAPTVGGSVTADDGYVMALGHTSRTYQWYLVEDVYDPRDDWTPIAGGDSATYSPVTSDVGKYLARRTTMDGVPTYSLMSAPVASSFPIGKPVSLLNPRAVDARKFAAGKWLETATLATSNKPLLVIVSTLNTAFGKIASLSITLGAEGRENGSGKELSVDPTAALRTRNQLSVATILEPGTGVQTIQVSSDDNWTNIHVTVLEVDGLAGIAVGSVQGGSKPTELSPAITTSMDNTLVLYALNRYDGTGDPITWDGGTTLIEEPTGRGHPSNSLRVSYTYEQAASSGTYSKTASWSVTHGAATSFAIELRAA</sequence>
<accession>A0A0M6ZVV2</accession>
<keyword evidence="2" id="KW-0732">Signal</keyword>
<dbReference type="InterPro" id="IPR006311">
    <property type="entry name" value="TAT_signal"/>
</dbReference>
<dbReference type="PANTHER" id="PTHR36453:SF1">
    <property type="entry name" value="RIGHT HANDED BETA HELIX DOMAIN-CONTAINING PROTEIN"/>
    <property type="match status" value="1"/>
</dbReference>
<dbReference type="Gene3D" id="2.60.40.2700">
    <property type="match status" value="1"/>
</dbReference>
<name>A0A0M6ZVV2_9HYPH</name>
<feature type="region of interest" description="Disordered" evidence="1">
    <location>
        <begin position="44"/>
        <end position="73"/>
    </location>
</feature>
<gene>
    <name evidence="3" type="ORF">LA5096_04117</name>
</gene>
<proteinExistence type="predicted"/>
<protein>
    <recommendedName>
        <fullName evidence="5">Right handed beta helix region</fullName>
    </recommendedName>
</protein>
<dbReference type="PROSITE" id="PS51318">
    <property type="entry name" value="TAT"/>
    <property type="match status" value="1"/>
</dbReference>
<dbReference type="SUPFAM" id="SSF51126">
    <property type="entry name" value="Pectin lyase-like"/>
    <property type="match status" value="1"/>
</dbReference>
<dbReference type="OrthoDB" id="223957at2"/>
<feature type="signal peptide" evidence="2">
    <location>
        <begin position="1"/>
        <end position="38"/>
    </location>
</feature>
<evidence type="ECO:0000256" key="1">
    <source>
        <dbReference type="SAM" id="MobiDB-lite"/>
    </source>
</evidence>